<evidence type="ECO:0000313" key="3">
    <source>
        <dbReference type="EMBL" id="BBX08948.1"/>
    </source>
</evidence>
<dbReference type="EMBL" id="AP022561">
    <property type="protein sequence ID" value="BBX08948.1"/>
    <property type="molecule type" value="Genomic_DNA"/>
</dbReference>
<dbReference type="KEGG" id="maic:MAIC_37510"/>
<sequence>MPEPFTPPSIVVGIDGSRGAVRAALWAIDEAVSRDIPLRLVYAIHPPGPDPVDPQEEARLLAGAESAVRSAADAVEATGRQVKLEVEILQGRPIATLVEASRVAAMICVGEVGLKHFDADRIGSTATALVTAAHCPVTIVRGEDRVAGPEPGWIVVELDESPDSAAVLQFGVAEARLRGAPLRVLGSWQSRYTDVHDSHAVSDGNRMVRAQLDRRLSHWKNQYPDLDARPVAIHGSVLNYLAKHAGSIQLVVVGARNARGIEELLGPTGSAALHNTDCSVLVVDRQRLL</sequence>
<dbReference type="PRINTS" id="PR01438">
    <property type="entry name" value="UNVRSLSTRESS"/>
</dbReference>
<comment type="similarity">
    <text evidence="1">Belongs to the universal stress protein A family.</text>
</comment>
<dbReference type="Gene3D" id="3.40.50.620">
    <property type="entry name" value="HUPs"/>
    <property type="match status" value="2"/>
</dbReference>
<gene>
    <name evidence="3" type="ORF">MAIC_37510</name>
</gene>
<evidence type="ECO:0000313" key="4">
    <source>
        <dbReference type="Proteomes" id="UP000467327"/>
    </source>
</evidence>
<dbReference type="InterPro" id="IPR006016">
    <property type="entry name" value="UspA"/>
</dbReference>
<dbReference type="Pfam" id="PF00582">
    <property type="entry name" value="Usp"/>
    <property type="match status" value="2"/>
</dbReference>
<evidence type="ECO:0000256" key="1">
    <source>
        <dbReference type="ARBA" id="ARBA00008791"/>
    </source>
</evidence>
<keyword evidence="4" id="KW-1185">Reference proteome</keyword>
<dbReference type="InterPro" id="IPR006015">
    <property type="entry name" value="Universal_stress_UspA"/>
</dbReference>
<evidence type="ECO:0000259" key="2">
    <source>
        <dbReference type="Pfam" id="PF00582"/>
    </source>
</evidence>
<dbReference type="Proteomes" id="UP000467327">
    <property type="component" value="Chromosome"/>
</dbReference>
<organism evidence="3 4">
    <name type="scientific">Mycolicibacterium aichiense</name>
    <dbReference type="NCBI Taxonomy" id="1799"/>
    <lineage>
        <taxon>Bacteria</taxon>
        <taxon>Bacillati</taxon>
        <taxon>Actinomycetota</taxon>
        <taxon>Actinomycetes</taxon>
        <taxon>Mycobacteriales</taxon>
        <taxon>Mycobacteriaceae</taxon>
        <taxon>Mycolicibacterium</taxon>
    </lineage>
</organism>
<dbReference type="RefSeq" id="WP_115320852.1">
    <property type="nucleotide sequence ID" value="NZ_AP022561.1"/>
</dbReference>
<name>A0AAD1HQU1_9MYCO</name>
<proteinExistence type="inferred from homology"/>
<accession>A0AAD1HQU1</accession>
<dbReference type="InterPro" id="IPR014729">
    <property type="entry name" value="Rossmann-like_a/b/a_fold"/>
</dbReference>
<dbReference type="SUPFAM" id="SSF52402">
    <property type="entry name" value="Adenine nucleotide alpha hydrolases-like"/>
    <property type="match status" value="2"/>
</dbReference>
<feature type="domain" description="UspA" evidence="2">
    <location>
        <begin position="154"/>
        <end position="283"/>
    </location>
</feature>
<dbReference type="AlphaFoldDB" id="A0AAD1HQU1"/>
<reference evidence="3 4" key="1">
    <citation type="journal article" date="2019" name="Emerg. Microbes Infect.">
        <title>Comprehensive subspecies identification of 175 nontuberculous mycobacteria species based on 7547 genomic profiles.</title>
        <authorList>
            <person name="Matsumoto Y."/>
            <person name="Kinjo T."/>
            <person name="Motooka D."/>
            <person name="Nabeya D."/>
            <person name="Jung N."/>
            <person name="Uechi K."/>
            <person name="Horii T."/>
            <person name="Iida T."/>
            <person name="Fujita J."/>
            <person name="Nakamura S."/>
        </authorList>
    </citation>
    <scope>NUCLEOTIDE SEQUENCE [LARGE SCALE GENOMIC DNA]</scope>
    <source>
        <strain evidence="3 4">JCM 6376</strain>
    </source>
</reference>
<protein>
    <submittedName>
        <fullName evidence="3">Universal stress protein</fullName>
    </submittedName>
</protein>
<dbReference type="PANTHER" id="PTHR46268">
    <property type="entry name" value="STRESS RESPONSE PROTEIN NHAX"/>
    <property type="match status" value="1"/>
</dbReference>
<feature type="domain" description="UspA" evidence="2">
    <location>
        <begin position="10"/>
        <end position="141"/>
    </location>
</feature>
<dbReference type="PANTHER" id="PTHR46268:SF6">
    <property type="entry name" value="UNIVERSAL STRESS PROTEIN UP12"/>
    <property type="match status" value="1"/>
</dbReference>